<evidence type="ECO:0000259" key="6">
    <source>
        <dbReference type="PROSITE" id="PS50865"/>
    </source>
</evidence>
<keyword evidence="8" id="KW-1185">Reference proteome</keyword>
<dbReference type="InParanoid" id="A0A5C3P1C2"/>
<dbReference type="Proteomes" id="UP000308197">
    <property type="component" value="Unassembled WGS sequence"/>
</dbReference>
<evidence type="ECO:0000256" key="5">
    <source>
        <dbReference type="SAM" id="MobiDB-lite"/>
    </source>
</evidence>
<evidence type="ECO:0000313" key="8">
    <source>
        <dbReference type="Proteomes" id="UP000308197"/>
    </source>
</evidence>
<evidence type="ECO:0000256" key="3">
    <source>
        <dbReference type="ARBA" id="ARBA00022833"/>
    </source>
</evidence>
<keyword evidence="3" id="KW-0862">Zinc</keyword>
<proteinExistence type="predicted"/>
<dbReference type="PROSITE" id="PS50865">
    <property type="entry name" value="ZF_MYND_2"/>
    <property type="match status" value="1"/>
</dbReference>
<dbReference type="SUPFAM" id="SSF144232">
    <property type="entry name" value="HIT/MYND zinc finger-like"/>
    <property type="match status" value="1"/>
</dbReference>
<sequence length="445" mass="51592">MGKIIHEVVFDIPRQHYRSYRNLHELVILKQELFYDYRTGPPSYERLYQDTIRWIEDYPYERLKRGVEACNGPLMLEFCLRHFADCEVPSAEQPYDPSYLTELLEDIAAANDVPLTTRPNRKTRVIKHQTPVLQQRALAACAWVEFRSHFALPEGGSLHAIKNERLMRDAASTANVAASIDFVPTIVIRIANWLHTLKTRYGGLDVRTMPGFRENQSLWRAWEAYRKRCLKLQIAEWFKVRAASNVYWCDGCDVQAMHKSAFRACGGKCPPEKKPHYCSRECQQTHWYVHRYVCQKGSAEDPILFKDDGDPAWIDLSEHYEANECADVTLPTSKVWAERPGADICIDIAHPSSFRSADELIRIRTKTLSPDFLRYCKWYTEKLQHRLYAYEFPSAADCGKIKGLPRRAMVFISRPVRAGQTRPRIQRRSGVSLRSKRIDTSSGRD</sequence>
<dbReference type="STRING" id="1314778.A0A5C3P1C2"/>
<accession>A0A5C3P1C2</accession>
<dbReference type="Gene3D" id="6.10.140.2220">
    <property type="match status" value="1"/>
</dbReference>
<protein>
    <recommendedName>
        <fullName evidence="6">MYND-type domain-containing protein</fullName>
    </recommendedName>
</protein>
<evidence type="ECO:0000256" key="2">
    <source>
        <dbReference type="ARBA" id="ARBA00022771"/>
    </source>
</evidence>
<feature type="region of interest" description="Disordered" evidence="5">
    <location>
        <begin position="423"/>
        <end position="445"/>
    </location>
</feature>
<reference evidence="7 8" key="1">
    <citation type="journal article" date="2019" name="Nat. Ecol. Evol.">
        <title>Megaphylogeny resolves global patterns of mushroom evolution.</title>
        <authorList>
            <person name="Varga T."/>
            <person name="Krizsan K."/>
            <person name="Foldi C."/>
            <person name="Dima B."/>
            <person name="Sanchez-Garcia M."/>
            <person name="Sanchez-Ramirez S."/>
            <person name="Szollosi G.J."/>
            <person name="Szarkandi J.G."/>
            <person name="Papp V."/>
            <person name="Albert L."/>
            <person name="Andreopoulos W."/>
            <person name="Angelini C."/>
            <person name="Antonin V."/>
            <person name="Barry K.W."/>
            <person name="Bougher N.L."/>
            <person name="Buchanan P."/>
            <person name="Buyck B."/>
            <person name="Bense V."/>
            <person name="Catcheside P."/>
            <person name="Chovatia M."/>
            <person name="Cooper J."/>
            <person name="Damon W."/>
            <person name="Desjardin D."/>
            <person name="Finy P."/>
            <person name="Geml J."/>
            <person name="Haridas S."/>
            <person name="Hughes K."/>
            <person name="Justo A."/>
            <person name="Karasinski D."/>
            <person name="Kautmanova I."/>
            <person name="Kiss B."/>
            <person name="Kocsube S."/>
            <person name="Kotiranta H."/>
            <person name="LaButti K.M."/>
            <person name="Lechner B.E."/>
            <person name="Liimatainen K."/>
            <person name="Lipzen A."/>
            <person name="Lukacs Z."/>
            <person name="Mihaltcheva S."/>
            <person name="Morgado L.N."/>
            <person name="Niskanen T."/>
            <person name="Noordeloos M.E."/>
            <person name="Ohm R.A."/>
            <person name="Ortiz-Santana B."/>
            <person name="Ovrebo C."/>
            <person name="Racz N."/>
            <person name="Riley R."/>
            <person name="Savchenko A."/>
            <person name="Shiryaev A."/>
            <person name="Soop K."/>
            <person name="Spirin V."/>
            <person name="Szebenyi C."/>
            <person name="Tomsovsky M."/>
            <person name="Tulloss R.E."/>
            <person name="Uehling J."/>
            <person name="Grigoriev I.V."/>
            <person name="Vagvolgyi C."/>
            <person name="Papp T."/>
            <person name="Martin F.M."/>
            <person name="Miettinen O."/>
            <person name="Hibbett D.S."/>
            <person name="Nagy L.G."/>
        </authorList>
    </citation>
    <scope>NUCLEOTIDE SEQUENCE [LARGE SCALE GENOMIC DNA]</scope>
    <source>
        <strain evidence="7 8">HHB13444</strain>
    </source>
</reference>
<dbReference type="GO" id="GO:0008270">
    <property type="term" value="F:zinc ion binding"/>
    <property type="evidence" value="ECO:0007669"/>
    <property type="project" value="UniProtKB-KW"/>
</dbReference>
<dbReference type="EMBL" id="ML211449">
    <property type="protein sequence ID" value="TFK82799.1"/>
    <property type="molecule type" value="Genomic_DNA"/>
</dbReference>
<organism evidence="7 8">
    <name type="scientific">Polyporus arcularius HHB13444</name>
    <dbReference type="NCBI Taxonomy" id="1314778"/>
    <lineage>
        <taxon>Eukaryota</taxon>
        <taxon>Fungi</taxon>
        <taxon>Dikarya</taxon>
        <taxon>Basidiomycota</taxon>
        <taxon>Agaricomycotina</taxon>
        <taxon>Agaricomycetes</taxon>
        <taxon>Polyporales</taxon>
        <taxon>Polyporaceae</taxon>
        <taxon>Polyporus</taxon>
    </lineage>
</organism>
<feature type="compositionally biased region" description="Basic and acidic residues" evidence="5">
    <location>
        <begin position="436"/>
        <end position="445"/>
    </location>
</feature>
<gene>
    <name evidence="7" type="ORF">K466DRAFT_590266</name>
</gene>
<dbReference type="InterPro" id="IPR002893">
    <property type="entry name" value="Znf_MYND"/>
</dbReference>
<evidence type="ECO:0000313" key="7">
    <source>
        <dbReference type="EMBL" id="TFK82799.1"/>
    </source>
</evidence>
<keyword evidence="1" id="KW-0479">Metal-binding</keyword>
<evidence type="ECO:0000256" key="4">
    <source>
        <dbReference type="PROSITE-ProRule" id="PRU00134"/>
    </source>
</evidence>
<name>A0A5C3P1C2_9APHY</name>
<dbReference type="AlphaFoldDB" id="A0A5C3P1C2"/>
<feature type="domain" description="MYND-type" evidence="6">
    <location>
        <begin position="249"/>
        <end position="294"/>
    </location>
</feature>
<evidence type="ECO:0000256" key="1">
    <source>
        <dbReference type="ARBA" id="ARBA00022723"/>
    </source>
</evidence>
<keyword evidence="2 4" id="KW-0863">Zinc-finger</keyword>